<accession>A0A645I477</accession>
<sequence length="101" mass="10738">MFQKASQLVRGSEIVQDGEQGLKLDAAFIAPAGLGYKIGGLAAKIPLFLERGQPVAGEYFAQPAGGHMHPYSKFSLGLLDDAQQVFDHRTNLHADTSLGVG</sequence>
<protein>
    <submittedName>
        <fullName evidence="1">Uncharacterized protein</fullName>
    </submittedName>
</protein>
<reference evidence="1" key="1">
    <citation type="submission" date="2019-08" db="EMBL/GenBank/DDBJ databases">
        <authorList>
            <person name="Kucharzyk K."/>
            <person name="Murdoch R.W."/>
            <person name="Higgins S."/>
            <person name="Loffler F."/>
        </authorList>
    </citation>
    <scope>NUCLEOTIDE SEQUENCE</scope>
</reference>
<comment type="caution">
    <text evidence="1">The sequence shown here is derived from an EMBL/GenBank/DDBJ whole genome shotgun (WGS) entry which is preliminary data.</text>
</comment>
<evidence type="ECO:0000313" key="1">
    <source>
        <dbReference type="EMBL" id="MPN46058.1"/>
    </source>
</evidence>
<dbReference type="AlphaFoldDB" id="A0A645I477"/>
<organism evidence="1">
    <name type="scientific">bioreactor metagenome</name>
    <dbReference type="NCBI Taxonomy" id="1076179"/>
    <lineage>
        <taxon>unclassified sequences</taxon>
        <taxon>metagenomes</taxon>
        <taxon>ecological metagenomes</taxon>
    </lineage>
</organism>
<dbReference type="EMBL" id="VSSQ01106394">
    <property type="protein sequence ID" value="MPN46058.1"/>
    <property type="molecule type" value="Genomic_DNA"/>
</dbReference>
<proteinExistence type="predicted"/>
<name>A0A645I477_9ZZZZ</name>
<gene>
    <name evidence="1" type="ORF">SDC9_193638</name>
</gene>